<name>A0A4C1T284_EUMVA</name>
<dbReference type="EMBL" id="BGZK01004205">
    <property type="protein sequence ID" value="GBP07568.1"/>
    <property type="molecule type" value="Genomic_DNA"/>
</dbReference>
<organism evidence="2 3">
    <name type="scientific">Eumeta variegata</name>
    <name type="common">Bagworm moth</name>
    <name type="synonym">Eumeta japonica</name>
    <dbReference type="NCBI Taxonomy" id="151549"/>
    <lineage>
        <taxon>Eukaryota</taxon>
        <taxon>Metazoa</taxon>
        <taxon>Ecdysozoa</taxon>
        <taxon>Arthropoda</taxon>
        <taxon>Hexapoda</taxon>
        <taxon>Insecta</taxon>
        <taxon>Pterygota</taxon>
        <taxon>Neoptera</taxon>
        <taxon>Endopterygota</taxon>
        <taxon>Lepidoptera</taxon>
        <taxon>Glossata</taxon>
        <taxon>Ditrysia</taxon>
        <taxon>Tineoidea</taxon>
        <taxon>Psychidae</taxon>
        <taxon>Oiketicinae</taxon>
        <taxon>Eumeta</taxon>
    </lineage>
</organism>
<dbReference type="AlphaFoldDB" id="A0A4C1T284"/>
<gene>
    <name evidence="2" type="ORF">EVAR_101716_1</name>
</gene>
<evidence type="ECO:0000313" key="2">
    <source>
        <dbReference type="EMBL" id="GBP07568.1"/>
    </source>
</evidence>
<feature type="signal peptide" evidence="1">
    <location>
        <begin position="1"/>
        <end position="18"/>
    </location>
</feature>
<evidence type="ECO:0000313" key="3">
    <source>
        <dbReference type="Proteomes" id="UP000299102"/>
    </source>
</evidence>
<evidence type="ECO:0000256" key="1">
    <source>
        <dbReference type="SAM" id="SignalP"/>
    </source>
</evidence>
<comment type="caution">
    <text evidence="2">The sequence shown here is derived from an EMBL/GenBank/DDBJ whole genome shotgun (WGS) entry which is preliminary data.</text>
</comment>
<reference evidence="2 3" key="1">
    <citation type="journal article" date="2019" name="Commun. Biol.">
        <title>The bagworm genome reveals a unique fibroin gene that provides high tensile strength.</title>
        <authorList>
            <person name="Kono N."/>
            <person name="Nakamura H."/>
            <person name="Ohtoshi R."/>
            <person name="Tomita M."/>
            <person name="Numata K."/>
            <person name="Arakawa K."/>
        </authorList>
    </citation>
    <scope>NUCLEOTIDE SEQUENCE [LARGE SCALE GENOMIC DNA]</scope>
</reference>
<keyword evidence="1" id="KW-0732">Signal</keyword>
<protein>
    <submittedName>
        <fullName evidence="2">Uncharacterized protein</fullName>
    </submittedName>
</protein>
<proteinExistence type="predicted"/>
<feature type="chain" id="PRO_5020040514" evidence="1">
    <location>
        <begin position="19"/>
        <end position="136"/>
    </location>
</feature>
<accession>A0A4C1T284</accession>
<dbReference type="Proteomes" id="UP000299102">
    <property type="component" value="Unassembled WGS sequence"/>
</dbReference>
<keyword evidence="3" id="KW-1185">Reference proteome</keyword>
<sequence length="136" mass="14818">MFACFSVLLIIMSGDCLSVKLLFESYPCLKSVSYGLLAPGVIHTGKTLTTVVDEPIRLQHGDVVLLPINILFCEVTGGGKPACLRRCLLVSFEPLNGCTASSSGMLEVQRLELTEPLGFGSIMIQDSYDNKLQPWH</sequence>